<dbReference type="GO" id="GO:0051082">
    <property type="term" value="F:unfolded protein binding"/>
    <property type="evidence" value="ECO:0007669"/>
    <property type="project" value="TreeGrafter"/>
</dbReference>
<feature type="region of interest" description="Disordered" evidence="3">
    <location>
        <begin position="1"/>
        <end position="21"/>
    </location>
</feature>
<evidence type="ECO:0000256" key="3">
    <source>
        <dbReference type="SAM" id="MobiDB-lite"/>
    </source>
</evidence>
<dbReference type="InterPro" id="IPR008978">
    <property type="entry name" value="HSP20-like_chaperone"/>
</dbReference>
<dbReference type="Pfam" id="PF04969">
    <property type="entry name" value="CS"/>
    <property type="match status" value="1"/>
</dbReference>
<dbReference type="EMBL" id="VEPZ02000855">
    <property type="protein sequence ID" value="KAE8716217.1"/>
    <property type="molecule type" value="Genomic_DNA"/>
</dbReference>
<dbReference type="GO" id="GO:0006950">
    <property type="term" value="P:response to stress"/>
    <property type="evidence" value="ECO:0007669"/>
    <property type="project" value="UniProtKB-ARBA"/>
</dbReference>
<keyword evidence="6" id="KW-1185">Reference proteome</keyword>
<name>A0A6A3BJK8_HIBSY</name>
<feature type="region of interest" description="Disordered" evidence="3">
    <location>
        <begin position="59"/>
        <end position="110"/>
    </location>
</feature>
<proteinExistence type="predicted"/>
<evidence type="ECO:0000259" key="4">
    <source>
        <dbReference type="PROSITE" id="PS51203"/>
    </source>
</evidence>
<evidence type="ECO:0000313" key="6">
    <source>
        <dbReference type="Proteomes" id="UP000436088"/>
    </source>
</evidence>
<evidence type="ECO:0000256" key="2">
    <source>
        <dbReference type="ARBA" id="ARBA00022490"/>
    </source>
</evidence>
<dbReference type="PROSITE" id="PS51203">
    <property type="entry name" value="CS"/>
    <property type="match status" value="1"/>
</dbReference>
<dbReference type="InterPro" id="IPR037898">
    <property type="entry name" value="NudC_fam"/>
</dbReference>
<dbReference type="AlphaFoldDB" id="A0A6A3BJK8"/>
<dbReference type="PANTHER" id="PTHR12356">
    <property type="entry name" value="NUCLEAR MOVEMENT PROTEIN NUDC"/>
    <property type="match status" value="1"/>
</dbReference>
<comment type="subcellular location">
    <subcellularLocation>
        <location evidence="1">Cytoplasm</location>
    </subcellularLocation>
</comment>
<dbReference type="CDD" id="cd06467">
    <property type="entry name" value="p23_NUDC_like"/>
    <property type="match status" value="1"/>
</dbReference>
<dbReference type="InterPro" id="IPR007052">
    <property type="entry name" value="CS_dom"/>
</dbReference>
<feature type="domain" description="CS" evidence="4">
    <location>
        <begin position="109"/>
        <end position="205"/>
    </location>
</feature>
<dbReference type="SUPFAM" id="SSF49764">
    <property type="entry name" value="HSP20-like chaperones"/>
    <property type="match status" value="1"/>
</dbReference>
<dbReference type="GO" id="GO:0006457">
    <property type="term" value="P:protein folding"/>
    <property type="evidence" value="ECO:0007669"/>
    <property type="project" value="TreeGrafter"/>
</dbReference>
<evidence type="ECO:0000313" key="5">
    <source>
        <dbReference type="EMBL" id="KAE8716217.1"/>
    </source>
</evidence>
<accession>A0A6A3BJK8</accession>
<keyword evidence="2" id="KW-0963">Cytoplasm</keyword>
<sequence>MPSAAATAAKPASFTASLDPANPVGFLEKVFDFIAEESDFLVKENVDKEVAAIVRVVKGKSKEKAEEEAQKAENKTEVEKQAMEVHKKEDVKDEETSSGPRVPNKGNGLDLENYSWTQTLEEVTVSVPVPSGTSSRFVVFDIKKNRLKVRLEGQPPVIDGELFQAVKPEECYFDELVEENETDDNLSISIIVTKRNQMEYWESLVKGDPAIVPQKLVNMMGLPSYDELDKAMSKYP</sequence>
<feature type="compositionally biased region" description="Low complexity" evidence="3">
    <location>
        <begin position="1"/>
        <end position="17"/>
    </location>
</feature>
<dbReference type="GO" id="GO:0005737">
    <property type="term" value="C:cytoplasm"/>
    <property type="evidence" value="ECO:0007669"/>
    <property type="project" value="UniProtKB-SubCell"/>
</dbReference>
<gene>
    <name evidence="5" type="ORF">F3Y22_tig00110156pilonHSYRG00580</name>
</gene>
<feature type="compositionally biased region" description="Basic and acidic residues" evidence="3">
    <location>
        <begin position="60"/>
        <end position="95"/>
    </location>
</feature>
<protein>
    <submittedName>
        <fullName evidence="5">HSP20-like chaperones superfamily protein isoform 2</fullName>
    </submittedName>
</protein>
<organism evidence="5 6">
    <name type="scientific">Hibiscus syriacus</name>
    <name type="common">Rose of Sharon</name>
    <dbReference type="NCBI Taxonomy" id="106335"/>
    <lineage>
        <taxon>Eukaryota</taxon>
        <taxon>Viridiplantae</taxon>
        <taxon>Streptophyta</taxon>
        <taxon>Embryophyta</taxon>
        <taxon>Tracheophyta</taxon>
        <taxon>Spermatophyta</taxon>
        <taxon>Magnoliopsida</taxon>
        <taxon>eudicotyledons</taxon>
        <taxon>Gunneridae</taxon>
        <taxon>Pentapetalae</taxon>
        <taxon>rosids</taxon>
        <taxon>malvids</taxon>
        <taxon>Malvales</taxon>
        <taxon>Malvaceae</taxon>
        <taxon>Malvoideae</taxon>
        <taxon>Hibiscus</taxon>
    </lineage>
</organism>
<comment type="caution">
    <text evidence="5">The sequence shown here is derived from an EMBL/GenBank/DDBJ whole genome shotgun (WGS) entry which is preliminary data.</text>
</comment>
<dbReference type="Proteomes" id="UP000436088">
    <property type="component" value="Unassembled WGS sequence"/>
</dbReference>
<dbReference type="Gene3D" id="2.60.40.790">
    <property type="match status" value="1"/>
</dbReference>
<dbReference type="PANTHER" id="PTHR12356:SF3">
    <property type="entry name" value="NUCLEAR MIGRATION PROTEIN NUDC"/>
    <property type="match status" value="1"/>
</dbReference>
<reference evidence="5" key="1">
    <citation type="submission" date="2019-09" db="EMBL/GenBank/DDBJ databases">
        <title>Draft genome information of white flower Hibiscus syriacus.</title>
        <authorList>
            <person name="Kim Y.-M."/>
        </authorList>
    </citation>
    <scope>NUCLEOTIDE SEQUENCE [LARGE SCALE GENOMIC DNA]</scope>
    <source>
        <strain evidence="5">YM2019G1</strain>
    </source>
</reference>
<evidence type="ECO:0000256" key="1">
    <source>
        <dbReference type="ARBA" id="ARBA00004496"/>
    </source>
</evidence>